<dbReference type="GO" id="GO:0005524">
    <property type="term" value="F:ATP binding"/>
    <property type="evidence" value="ECO:0007669"/>
    <property type="project" value="UniProtKB-UniRule"/>
</dbReference>
<dbReference type="AlphaFoldDB" id="A0AAD5F8I4"/>
<dbReference type="Gene3D" id="3.30.200.20">
    <property type="entry name" value="Phosphorylase Kinase, domain 1"/>
    <property type="match status" value="1"/>
</dbReference>
<dbReference type="GO" id="GO:0000278">
    <property type="term" value="P:mitotic cell cycle"/>
    <property type="evidence" value="ECO:0007669"/>
    <property type="project" value="TreeGrafter"/>
</dbReference>
<keyword evidence="7" id="KW-0963">Cytoplasm</keyword>
<comment type="catalytic activity">
    <reaction evidence="17">
        <text>L-seryl-[protein] + ATP = O-phospho-L-seryl-[protein] + ADP + H(+)</text>
        <dbReference type="Rhea" id="RHEA:17989"/>
        <dbReference type="Rhea" id="RHEA-COMP:9863"/>
        <dbReference type="Rhea" id="RHEA-COMP:11604"/>
        <dbReference type="ChEBI" id="CHEBI:15378"/>
        <dbReference type="ChEBI" id="CHEBI:29999"/>
        <dbReference type="ChEBI" id="CHEBI:30616"/>
        <dbReference type="ChEBI" id="CHEBI:83421"/>
        <dbReference type="ChEBI" id="CHEBI:456216"/>
        <dbReference type="EC" id="2.7.11.1"/>
    </reaction>
</comment>
<keyword evidence="14" id="KW-0206">Cytoskeleton</keyword>
<dbReference type="GO" id="GO:0005694">
    <property type="term" value="C:chromosome"/>
    <property type="evidence" value="ECO:0007669"/>
    <property type="project" value="UniProtKB-SubCell"/>
</dbReference>
<feature type="region of interest" description="Disordered" evidence="22">
    <location>
        <begin position="252"/>
        <end position="312"/>
    </location>
</feature>
<keyword evidence="25" id="KW-1185">Reference proteome</keyword>
<evidence type="ECO:0000256" key="22">
    <source>
        <dbReference type="SAM" id="MobiDB-lite"/>
    </source>
</evidence>
<organism evidence="24 25">
    <name type="scientific">Silurus asotus</name>
    <name type="common">Amur catfish</name>
    <name type="synonym">Parasilurus asotus</name>
    <dbReference type="NCBI Taxonomy" id="30991"/>
    <lineage>
        <taxon>Eukaryota</taxon>
        <taxon>Metazoa</taxon>
        <taxon>Chordata</taxon>
        <taxon>Craniata</taxon>
        <taxon>Vertebrata</taxon>
        <taxon>Euteleostomi</taxon>
        <taxon>Actinopterygii</taxon>
        <taxon>Neopterygii</taxon>
        <taxon>Teleostei</taxon>
        <taxon>Ostariophysi</taxon>
        <taxon>Siluriformes</taxon>
        <taxon>Siluridae</taxon>
        <taxon>Silurus</taxon>
    </lineage>
</organism>
<evidence type="ECO:0000256" key="6">
    <source>
        <dbReference type="ARBA" id="ARBA00022454"/>
    </source>
</evidence>
<dbReference type="InterPro" id="IPR000719">
    <property type="entry name" value="Prot_kinase_dom"/>
</dbReference>
<dbReference type="SMART" id="SM01331">
    <property type="entry name" value="DUF3635"/>
    <property type="match status" value="1"/>
</dbReference>
<keyword evidence="9" id="KW-0597">Phosphoprotein</keyword>
<dbReference type="EC" id="2.7.11.1" evidence="5"/>
<evidence type="ECO:0000256" key="18">
    <source>
        <dbReference type="ARBA" id="ARBA00053811"/>
    </source>
</evidence>
<evidence type="ECO:0000256" key="12">
    <source>
        <dbReference type="ARBA" id="ARBA00022777"/>
    </source>
</evidence>
<dbReference type="Pfam" id="PF12330">
    <property type="entry name" value="Haspin_kinase"/>
    <property type="match status" value="1"/>
</dbReference>
<comment type="function">
    <text evidence="18">Serine/threonine-protein kinase that phosphorylates histone H3 at 'Thr-3' (H3T3ph) during mitosis. May act through H3T3ph to both position and modulate activation of AURKB and other components of the chromosomal passenger complex (CPC) at centromeres to ensure proper chromatid cohesion, metaphase alignment and normal progression through the cell cycle.</text>
</comment>
<feature type="non-terminal residue" evidence="24">
    <location>
        <position position="1046"/>
    </location>
</feature>
<evidence type="ECO:0000313" key="25">
    <source>
        <dbReference type="Proteomes" id="UP001205998"/>
    </source>
</evidence>
<dbReference type="GO" id="GO:0035556">
    <property type="term" value="P:intracellular signal transduction"/>
    <property type="evidence" value="ECO:0007669"/>
    <property type="project" value="TreeGrafter"/>
</dbReference>
<feature type="region of interest" description="Disordered" evidence="22">
    <location>
        <begin position="562"/>
        <end position="587"/>
    </location>
</feature>
<evidence type="ECO:0000256" key="3">
    <source>
        <dbReference type="ARBA" id="ARBA00004186"/>
    </source>
</evidence>
<dbReference type="GO" id="GO:0005737">
    <property type="term" value="C:cytoplasm"/>
    <property type="evidence" value="ECO:0007669"/>
    <property type="project" value="TreeGrafter"/>
</dbReference>
<accession>A0AAD5F8I4</accession>
<feature type="domain" description="Protein kinase" evidence="23">
    <location>
        <begin position="732"/>
        <end position="1046"/>
    </location>
</feature>
<feature type="binding site" evidence="21">
    <location>
        <position position="760"/>
    </location>
    <ligand>
        <name>ATP</name>
        <dbReference type="ChEBI" id="CHEBI:30616"/>
    </ligand>
</feature>
<reference evidence="24" key="1">
    <citation type="submission" date="2018-07" db="EMBL/GenBank/DDBJ databases">
        <title>Comparative genomics of catfishes provides insights into carnivory and benthic adaptation.</title>
        <authorList>
            <person name="Zhang Y."/>
            <person name="Wang D."/>
            <person name="Peng Z."/>
            <person name="Zheng S."/>
            <person name="Shao F."/>
            <person name="Tao W."/>
        </authorList>
    </citation>
    <scope>NUCLEOTIDE SEQUENCE</scope>
    <source>
        <strain evidence="24">Chongqing</strain>
    </source>
</reference>
<evidence type="ECO:0000256" key="1">
    <source>
        <dbReference type="ARBA" id="ARBA00001946"/>
    </source>
</evidence>
<evidence type="ECO:0000256" key="17">
    <source>
        <dbReference type="ARBA" id="ARBA00048679"/>
    </source>
</evidence>
<dbReference type="Gene3D" id="1.10.510.10">
    <property type="entry name" value="Transferase(Phosphotransferase) domain 1"/>
    <property type="match status" value="1"/>
</dbReference>
<comment type="subcellular location">
    <subcellularLocation>
        <location evidence="4">Chromosome</location>
    </subcellularLocation>
    <subcellularLocation>
        <location evidence="3">Cytoplasm</location>
        <location evidence="3">Cytoskeleton</location>
        <location evidence="3">Spindle</location>
    </subcellularLocation>
    <subcellularLocation>
        <location evidence="2">Nucleus</location>
    </subcellularLocation>
</comment>
<feature type="compositionally biased region" description="Basic and acidic residues" evidence="22">
    <location>
        <begin position="282"/>
        <end position="304"/>
    </location>
</feature>
<dbReference type="GO" id="GO:1901991">
    <property type="term" value="P:negative regulation of mitotic cell cycle phase transition"/>
    <property type="evidence" value="ECO:0007669"/>
    <property type="project" value="UniProtKB-ARBA"/>
</dbReference>
<evidence type="ECO:0000256" key="13">
    <source>
        <dbReference type="ARBA" id="ARBA00022840"/>
    </source>
</evidence>
<dbReference type="GO" id="GO:0051276">
    <property type="term" value="P:chromosome organization"/>
    <property type="evidence" value="ECO:0007669"/>
    <property type="project" value="UniProtKB-ARBA"/>
</dbReference>
<comment type="cofactor">
    <cofactor evidence="1">
        <name>Mg(2+)</name>
        <dbReference type="ChEBI" id="CHEBI:18420"/>
    </cofactor>
</comment>
<evidence type="ECO:0000256" key="15">
    <source>
        <dbReference type="ARBA" id="ARBA00023242"/>
    </source>
</evidence>
<dbReference type="PROSITE" id="PS50011">
    <property type="entry name" value="PROTEIN_KINASE_DOM"/>
    <property type="match status" value="1"/>
</dbReference>
<evidence type="ECO:0000256" key="2">
    <source>
        <dbReference type="ARBA" id="ARBA00004123"/>
    </source>
</evidence>
<dbReference type="FunFam" id="1.10.510.10:FF:000401">
    <property type="entry name" value="serine/threonine-protein kinase haspin"/>
    <property type="match status" value="1"/>
</dbReference>
<evidence type="ECO:0000256" key="21">
    <source>
        <dbReference type="PROSITE-ProRule" id="PRU10141"/>
    </source>
</evidence>
<proteinExistence type="predicted"/>
<dbReference type="FunFam" id="3.30.200.20:FF:000409">
    <property type="entry name" value="serine/threonine-protein kinase haspin"/>
    <property type="match status" value="1"/>
</dbReference>
<name>A0AAD5F8I4_SILAS</name>
<dbReference type="InterPro" id="IPR024604">
    <property type="entry name" value="GSG2_C"/>
</dbReference>
<evidence type="ECO:0000256" key="11">
    <source>
        <dbReference type="ARBA" id="ARBA00022741"/>
    </source>
</evidence>
<evidence type="ECO:0000256" key="20">
    <source>
        <dbReference type="ARBA" id="ARBA00081741"/>
    </source>
</evidence>
<dbReference type="GO" id="GO:0072354">
    <property type="term" value="F:histone H3T3 kinase activity"/>
    <property type="evidence" value="ECO:0007669"/>
    <property type="project" value="TreeGrafter"/>
</dbReference>
<evidence type="ECO:0000256" key="4">
    <source>
        <dbReference type="ARBA" id="ARBA00004286"/>
    </source>
</evidence>
<keyword evidence="15" id="KW-0539">Nucleus</keyword>
<dbReference type="PANTHER" id="PTHR24419">
    <property type="entry name" value="INTERLEUKIN-1 RECEPTOR-ASSOCIATED KINASE"/>
    <property type="match status" value="1"/>
</dbReference>
<sequence length="1046" mass="116914">MSVFGQRKPTFLKTYGKQKRRVEQWISPDLRKKAFSFSSTPSSDQSIPELNSKKRSRIRLAKQKAMEALRDPESDESNFLPETAFRRKPNNKIIKKAAVPSKTPGVPGFTASMEEHDSQYKMRIRKKRAVFSSSENESDCFVTENKRLNAPRQRKTSKIQHTNCGIPPFSNGMTNPKQCLIQQESDTKHPIVFPHVDRSGRVLREVSFNDLEERTMSCKHPLLCSTPSLVSKQIQHCLEPSLSEISSFICDELDKPSPPPPHLNESSANYLRSKPCKPRMRQRSDMQVKDSPKTEAEQQIEEHANAQSMSRKHETCSSSEFVSARPHLKQLKQRAVVMLEELEVLDMVSNQSDNRKQEDNKIYSPGSDVGLAASANAIPSCLGKRNRHLSSDYACSSRETTSCNPSSFSSACPLSAPQTSELSNSLHEQIDRLKVECLSSCLTVSLKHLDLNTIPKAQIKITETPKDLQVASPVCSGAKIGQNSSNSKNCASLLDTQSAEQSSCSEFQTGGLVRQLAGSFVLSAIPPATVTAPSKMPAAKENASLCTSRKVCVSGLNASRWSKRGMSEQKRNQRHKETRTKPGEFSSSNLLPTGADSYIGEPACSWLQSSRVMGLPKTPIKLLNLSSFLTSFTPESLTTHNWGRLKAALSIHKRKTAFKTPQRLAQGMMDTSLELFGTPRSYKASTHLLLSSMNNTSMISCNEDISDAEKVYQECQQEGPISFDDCLAPEAMKQCIKIGEGTFGEVFSIVNDAKQTVALKIIPIEGSQKVNDEAQKTFGEVLHEIIISKELSALNSKEYNKTSGFIGLINLHCVRGCYPITLLKAWDKFDKEKGSENDRPDFFGAEQLFLILEFEFGGSDLENMNGKLASMAQAKSVLHQVTAALAVAEEALCFEHRDLHWGNILVKNTKEKHNQFILNGSVHSIETRGVHVNVIDYSLSRLEIDGLTVSCDIANEEELFMGQGDYQFEIYRLMKKENNNCWTDYNPHSNVLWLHYLADKLLTMRYRNKQQSSQQRALKSSLKSFHSEVLNFQSAKDVLMQSTLFQ</sequence>
<evidence type="ECO:0000313" key="24">
    <source>
        <dbReference type="EMBL" id="KAI5607330.1"/>
    </source>
</evidence>
<keyword evidence="11 21" id="KW-0547">Nucleotide-binding</keyword>
<evidence type="ECO:0000256" key="19">
    <source>
        <dbReference type="ARBA" id="ARBA00069281"/>
    </source>
</evidence>
<comment type="caution">
    <text evidence="24">The sequence shown here is derived from an EMBL/GenBank/DDBJ whole genome shotgun (WGS) entry which is preliminary data.</text>
</comment>
<dbReference type="EMBL" id="MU592027">
    <property type="protein sequence ID" value="KAI5607330.1"/>
    <property type="molecule type" value="Genomic_DNA"/>
</dbReference>
<gene>
    <name evidence="24" type="ORF">C0J50_7082</name>
</gene>
<evidence type="ECO:0000256" key="16">
    <source>
        <dbReference type="ARBA" id="ARBA00047899"/>
    </source>
</evidence>
<dbReference type="PROSITE" id="PS00107">
    <property type="entry name" value="PROTEIN_KINASE_ATP"/>
    <property type="match status" value="1"/>
</dbReference>
<evidence type="ECO:0000256" key="9">
    <source>
        <dbReference type="ARBA" id="ARBA00022553"/>
    </source>
</evidence>
<evidence type="ECO:0000256" key="5">
    <source>
        <dbReference type="ARBA" id="ARBA00012513"/>
    </source>
</evidence>
<keyword evidence="13 21" id="KW-0067">ATP-binding</keyword>
<feature type="compositionally biased region" description="Low complexity" evidence="22">
    <location>
        <begin position="36"/>
        <end position="46"/>
    </location>
</feature>
<keyword evidence="6" id="KW-0158">Chromosome</keyword>
<dbReference type="GO" id="GO:0005819">
    <property type="term" value="C:spindle"/>
    <property type="evidence" value="ECO:0007669"/>
    <property type="project" value="UniProtKB-SubCell"/>
</dbReference>
<dbReference type="InterPro" id="IPR011009">
    <property type="entry name" value="Kinase-like_dom_sf"/>
</dbReference>
<keyword evidence="10" id="KW-0808">Transferase</keyword>
<evidence type="ECO:0000256" key="10">
    <source>
        <dbReference type="ARBA" id="ARBA00022679"/>
    </source>
</evidence>
<dbReference type="PANTHER" id="PTHR24419:SF18">
    <property type="entry name" value="SERINE_THREONINE-PROTEIN KINASE HASPIN"/>
    <property type="match status" value="1"/>
</dbReference>
<evidence type="ECO:0000256" key="7">
    <source>
        <dbReference type="ARBA" id="ARBA00022490"/>
    </source>
</evidence>
<dbReference type="InterPro" id="IPR017441">
    <property type="entry name" value="Protein_kinase_ATP_BS"/>
</dbReference>
<evidence type="ECO:0000256" key="8">
    <source>
        <dbReference type="ARBA" id="ARBA00022527"/>
    </source>
</evidence>
<evidence type="ECO:0000259" key="23">
    <source>
        <dbReference type="PROSITE" id="PS50011"/>
    </source>
</evidence>
<protein>
    <recommendedName>
        <fullName evidence="19">Serine/threonine-protein kinase haspin</fullName>
        <ecNumber evidence="5">2.7.11.1</ecNumber>
    </recommendedName>
    <alternativeName>
        <fullName evidence="20">Germ cell-specific gene 2 protein</fullName>
    </alternativeName>
</protein>
<comment type="catalytic activity">
    <reaction evidence="16">
        <text>L-threonyl-[protein] + ATP = O-phospho-L-threonyl-[protein] + ADP + H(+)</text>
        <dbReference type="Rhea" id="RHEA:46608"/>
        <dbReference type="Rhea" id="RHEA-COMP:11060"/>
        <dbReference type="Rhea" id="RHEA-COMP:11605"/>
        <dbReference type="ChEBI" id="CHEBI:15378"/>
        <dbReference type="ChEBI" id="CHEBI:30013"/>
        <dbReference type="ChEBI" id="CHEBI:30616"/>
        <dbReference type="ChEBI" id="CHEBI:61977"/>
        <dbReference type="ChEBI" id="CHEBI:456216"/>
        <dbReference type="EC" id="2.7.11.1"/>
    </reaction>
</comment>
<dbReference type="GO" id="GO:0005634">
    <property type="term" value="C:nucleus"/>
    <property type="evidence" value="ECO:0007669"/>
    <property type="project" value="UniProtKB-SubCell"/>
</dbReference>
<feature type="region of interest" description="Disordered" evidence="22">
    <location>
        <begin position="35"/>
        <end position="54"/>
    </location>
</feature>
<keyword evidence="12 24" id="KW-0418">Kinase</keyword>
<dbReference type="Proteomes" id="UP001205998">
    <property type="component" value="Unassembled WGS sequence"/>
</dbReference>
<dbReference type="SUPFAM" id="SSF56112">
    <property type="entry name" value="Protein kinase-like (PK-like)"/>
    <property type="match status" value="1"/>
</dbReference>
<dbReference type="SMART" id="SM00220">
    <property type="entry name" value="S_TKc"/>
    <property type="match status" value="1"/>
</dbReference>
<keyword evidence="8" id="KW-0723">Serine/threonine-protein kinase</keyword>
<evidence type="ECO:0000256" key="14">
    <source>
        <dbReference type="ARBA" id="ARBA00023212"/>
    </source>
</evidence>